<comment type="caution">
    <text evidence="2">The sequence shown here is derived from an EMBL/GenBank/DDBJ whole genome shotgun (WGS) entry which is preliminary data.</text>
</comment>
<accession>A0AAV8XMG9</accession>
<evidence type="ECO:0008006" key="4">
    <source>
        <dbReference type="Google" id="ProtNLM"/>
    </source>
</evidence>
<feature type="region of interest" description="Disordered" evidence="1">
    <location>
        <begin position="71"/>
        <end position="93"/>
    </location>
</feature>
<dbReference type="PANTHER" id="PTHR46060:SF1">
    <property type="entry name" value="MARINER MOS1 TRANSPOSASE-LIKE PROTEIN"/>
    <property type="match status" value="1"/>
</dbReference>
<dbReference type="Gene3D" id="3.30.420.10">
    <property type="entry name" value="Ribonuclease H-like superfamily/Ribonuclease H"/>
    <property type="match status" value="1"/>
</dbReference>
<feature type="compositionally biased region" description="Basic and acidic residues" evidence="1">
    <location>
        <begin position="74"/>
        <end position="84"/>
    </location>
</feature>
<dbReference type="InterPro" id="IPR036397">
    <property type="entry name" value="RNaseH_sf"/>
</dbReference>
<evidence type="ECO:0000313" key="2">
    <source>
        <dbReference type="EMBL" id="KAJ8939665.1"/>
    </source>
</evidence>
<reference evidence="2" key="1">
    <citation type="journal article" date="2023" name="Insect Mol. Biol.">
        <title>Genome sequencing provides insights into the evolution of gene families encoding plant cell wall-degrading enzymes in longhorned beetles.</title>
        <authorList>
            <person name="Shin N.R."/>
            <person name="Okamura Y."/>
            <person name="Kirsch R."/>
            <person name="Pauchet Y."/>
        </authorList>
    </citation>
    <scope>NUCLEOTIDE SEQUENCE</scope>
    <source>
        <strain evidence="2">AMC_N1</strain>
    </source>
</reference>
<dbReference type="EMBL" id="JAPWTK010000475">
    <property type="protein sequence ID" value="KAJ8939665.1"/>
    <property type="molecule type" value="Genomic_DNA"/>
</dbReference>
<dbReference type="AlphaFoldDB" id="A0AAV8XMG9"/>
<gene>
    <name evidence="2" type="ORF">NQ318_006187</name>
</gene>
<keyword evidence="3" id="KW-1185">Reference proteome</keyword>
<evidence type="ECO:0000313" key="3">
    <source>
        <dbReference type="Proteomes" id="UP001162162"/>
    </source>
</evidence>
<proteinExistence type="predicted"/>
<dbReference type="InterPro" id="IPR052709">
    <property type="entry name" value="Transposase-MT_Hybrid"/>
</dbReference>
<organism evidence="2 3">
    <name type="scientific">Aromia moschata</name>
    <dbReference type="NCBI Taxonomy" id="1265417"/>
    <lineage>
        <taxon>Eukaryota</taxon>
        <taxon>Metazoa</taxon>
        <taxon>Ecdysozoa</taxon>
        <taxon>Arthropoda</taxon>
        <taxon>Hexapoda</taxon>
        <taxon>Insecta</taxon>
        <taxon>Pterygota</taxon>
        <taxon>Neoptera</taxon>
        <taxon>Endopterygota</taxon>
        <taxon>Coleoptera</taxon>
        <taxon>Polyphaga</taxon>
        <taxon>Cucujiformia</taxon>
        <taxon>Chrysomeloidea</taxon>
        <taxon>Cerambycidae</taxon>
        <taxon>Cerambycinae</taxon>
        <taxon>Callichromatini</taxon>
        <taxon>Aromia</taxon>
    </lineage>
</organism>
<protein>
    <recommendedName>
        <fullName evidence="4">Mariner Mos1 transposase</fullName>
    </recommendedName>
</protein>
<dbReference type="GO" id="GO:0003676">
    <property type="term" value="F:nucleic acid binding"/>
    <property type="evidence" value="ECO:0007669"/>
    <property type="project" value="InterPro"/>
</dbReference>
<name>A0AAV8XMG9_9CUCU</name>
<evidence type="ECO:0000256" key="1">
    <source>
        <dbReference type="SAM" id="MobiDB-lite"/>
    </source>
</evidence>
<dbReference type="PANTHER" id="PTHR46060">
    <property type="entry name" value="MARINER MOS1 TRANSPOSASE-LIKE PROTEIN"/>
    <property type="match status" value="1"/>
</dbReference>
<dbReference type="Proteomes" id="UP001162162">
    <property type="component" value="Unassembled WGS sequence"/>
</dbReference>
<sequence length="119" mass="13959">MLVHGILTDILGMKRVAARLVWKELNVLQNEHRKQVALDMVSRADNEPNFIKHIITGDETWVYEYDMQTSRQSSEWHYDDEPKPKKPRQSRSKVKAMLTDFFLLSRRGTFRIPSGRTDG</sequence>